<keyword evidence="1" id="KW-0472">Membrane</keyword>
<feature type="transmembrane region" description="Helical" evidence="1">
    <location>
        <begin position="28"/>
        <end position="48"/>
    </location>
</feature>
<comment type="caution">
    <text evidence="2">The sequence shown here is derived from an EMBL/GenBank/DDBJ whole genome shotgun (WGS) entry which is preliminary data.</text>
</comment>
<evidence type="ECO:0000313" key="2">
    <source>
        <dbReference type="EMBL" id="MDQ0750994.1"/>
    </source>
</evidence>
<keyword evidence="1" id="KW-0812">Transmembrane</keyword>
<feature type="transmembrane region" description="Helical" evidence="1">
    <location>
        <begin position="124"/>
        <end position="142"/>
    </location>
</feature>
<protein>
    <recommendedName>
        <fullName evidence="4">Integral membrane protein</fullName>
    </recommendedName>
</protein>
<gene>
    <name evidence="2" type="ORF">QF034_005225</name>
</gene>
<keyword evidence="3" id="KW-1185">Reference proteome</keyword>
<proteinExistence type="predicted"/>
<name>A0ABU0QUB0_9ACTN</name>
<dbReference type="RefSeq" id="WP_307177263.1">
    <property type="nucleotide sequence ID" value="NZ_JAUSYP010000001.1"/>
</dbReference>
<dbReference type="Proteomes" id="UP001232755">
    <property type="component" value="Unassembled WGS sequence"/>
</dbReference>
<keyword evidence="1" id="KW-1133">Transmembrane helix</keyword>
<evidence type="ECO:0000313" key="3">
    <source>
        <dbReference type="Proteomes" id="UP001232755"/>
    </source>
</evidence>
<reference evidence="2 3" key="1">
    <citation type="submission" date="2023-07" db="EMBL/GenBank/DDBJ databases">
        <title>Comparative genomics of wheat-associated soil bacteria to identify genetic determinants of phenazine resistance.</title>
        <authorList>
            <person name="Mouncey N."/>
        </authorList>
    </citation>
    <scope>NUCLEOTIDE SEQUENCE [LARGE SCALE GENOMIC DNA]</scope>
    <source>
        <strain evidence="2 3">B3I12</strain>
    </source>
</reference>
<evidence type="ECO:0008006" key="4">
    <source>
        <dbReference type="Google" id="ProtNLM"/>
    </source>
</evidence>
<dbReference type="EMBL" id="JAUSYP010000001">
    <property type="protein sequence ID" value="MDQ0750994.1"/>
    <property type="molecule type" value="Genomic_DNA"/>
</dbReference>
<evidence type="ECO:0000256" key="1">
    <source>
        <dbReference type="SAM" id="Phobius"/>
    </source>
</evidence>
<feature type="transmembrane region" description="Helical" evidence="1">
    <location>
        <begin position="60"/>
        <end position="82"/>
    </location>
</feature>
<feature type="transmembrane region" description="Helical" evidence="1">
    <location>
        <begin position="94"/>
        <end position="118"/>
    </location>
</feature>
<sequence>MRETGGPPWSGGAPGAAERGRFFALTRAWAAGLIVLFISEYVQVTYYYETFADIERLESFGGRLLLVHLPNAVCVALAAWIAGRLHREPFRDSLPRHLAAVFAVPLFAEVVTIVMHWGRASLEGFLMSCVVVVVGAVTGYAVDRLQEGER</sequence>
<accession>A0ABU0QUB0</accession>
<organism evidence="2 3">
    <name type="scientific">Streptomyces africanus</name>
    <dbReference type="NCBI Taxonomy" id="231024"/>
    <lineage>
        <taxon>Bacteria</taxon>
        <taxon>Bacillati</taxon>
        <taxon>Actinomycetota</taxon>
        <taxon>Actinomycetes</taxon>
        <taxon>Kitasatosporales</taxon>
        <taxon>Streptomycetaceae</taxon>
        <taxon>Streptomyces</taxon>
    </lineage>
</organism>